<protein>
    <submittedName>
        <fullName evidence="2">GNAT family N-acetyltransferase</fullName>
    </submittedName>
</protein>
<dbReference type="InterPro" id="IPR000182">
    <property type="entry name" value="GNAT_dom"/>
</dbReference>
<evidence type="ECO:0000313" key="3">
    <source>
        <dbReference type="Proteomes" id="UP000293369"/>
    </source>
</evidence>
<reference evidence="2 3" key="1">
    <citation type="submission" date="2019-02" db="EMBL/GenBank/DDBJ databases">
        <title>Pseudomonas spp from wheat grain.</title>
        <authorList>
            <person name="Cho G.-S."/>
            <person name="Franz C.M.A.P."/>
        </authorList>
    </citation>
    <scope>NUCLEOTIDE SEQUENCE [LARGE SCALE GENOMIC DNA]</scope>
    <source>
        <strain evidence="2 3">133NRW</strain>
    </source>
</reference>
<dbReference type="InterPro" id="IPR016181">
    <property type="entry name" value="Acyl_CoA_acyltransferase"/>
</dbReference>
<accession>A0A4Q7D3V4</accession>
<dbReference type="RefSeq" id="WP_065935675.1">
    <property type="nucleotide sequence ID" value="NZ_SGFE01000025.1"/>
</dbReference>
<name>A0A4Q7D3V4_9PSED</name>
<dbReference type="AlphaFoldDB" id="A0A4Q7D3V4"/>
<dbReference type="Pfam" id="PF00583">
    <property type="entry name" value="Acetyltransf_1"/>
    <property type="match status" value="1"/>
</dbReference>
<dbReference type="EMBL" id="SGFE01000025">
    <property type="protein sequence ID" value="RZI31049.1"/>
    <property type="molecule type" value="Genomic_DNA"/>
</dbReference>
<feature type="domain" description="N-acetyltransferase" evidence="1">
    <location>
        <begin position="49"/>
        <end position="96"/>
    </location>
</feature>
<evidence type="ECO:0000313" key="2">
    <source>
        <dbReference type="EMBL" id="RZI31049.1"/>
    </source>
</evidence>
<evidence type="ECO:0000259" key="1">
    <source>
        <dbReference type="Pfam" id="PF00583"/>
    </source>
</evidence>
<dbReference type="Proteomes" id="UP000293369">
    <property type="component" value="Unassembled WGS sequence"/>
</dbReference>
<gene>
    <name evidence="2" type="ORF">EUX57_14435</name>
</gene>
<dbReference type="SUPFAM" id="SSF55729">
    <property type="entry name" value="Acyl-CoA N-acyltransferases (Nat)"/>
    <property type="match status" value="1"/>
</dbReference>
<keyword evidence="2" id="KW-0808">Transferase</keyword>
<dbReference type="CDD" id="cd04301">
    <property type="entry name" value="NAT_SF"/>
    <property type="match status" value="1"/>
</dbReference>
<comment type="caution">
    <text evidence="2">The sequence shown here is derived from an EMBL/GenBank/DDBJ whole genome shotgun (WGS) entry which is preliminary data.</text>
</comment>
<sequence>MSIFEPVRVFIQTRASKVLDKQAACVHLINRRQTSQRDHFVFPGIEYLDDIEMGESYVGYINYCINPLGDRLYINMIEVIPALQRKGIGLGALWHLWCKHRLPIVPLYQYNSSDKFWCRARRRFAAAGAVIMEDLRSTMHVKLEKQRWQHLVQATLHERLILELKASPEWPKIQERFETWKDL</sequence>
<dbReference type="GO" id="GO:0016747">
    <property type="term" value="F:acyltransferase activity, transferring groups other than amino-acyl groups"/>
    <property type="evidence" value="ECO:0007669"/>
    <property type="project" value="InterPro"/>
</dbReference>
<organism evidence="2 3">
    <name type="scientific">Pseudomonas orientalis</name>
    <dbReference type="NCBI Taxonomy" id="76758"/>
    <lineage>
        <taxon>Bacteria</taxon>
        <taxon>Pseudomonadati</taxon>
        <taxon>Pseudomonadota</taxon>
        <taxon>Gammaproteobacteria</taxon>
        <taxon>Pseudomonadales</taxon>
        <taxon>Pseudomonadaceae</taxon>
        <taxon>Pseudomonas</taxon>
    </lineage>
</organism>
<proteinExistence type="predicted"/>